<feature type="domain" description="PiggyBac transposable element-derived protein" evidence="2">
    <location>
        <begin position="1"/>
        <end position="89"/>
    </location>
</feature>
<organism evidence="3">
    <name type="scientific">Phallusia mammillata</name>
    <dbReference type="NCBI Taxonomy" id="59560"/>
    <lineage>
        <taxon>Eukaryota</taxon>
        <taxon>Metazoa</taxon>
        <taxon>Chordata</taxon>
        <taxon>Tunicata</taxon>
        <taxon>Ascidiacea</taxon>
        <taxon>Phlebobranchia</taxon>
        <taxon>Ascidiidae</taxon>
        <taxon>Phallusia</taxon>
    </lineage>
</organism>
<name>A0A6F9DFQ7_9ASCI</name>
<dbReference type="PANTHER" id="PTHR46599">
    <property type="entry name" value="PIGGYBAC TRANSPOSABLE ELEMENT-DERIVED PROTEIN 4"/>
    <property type="match status" value="1"/>
</dbReference>
<evidence type="ECO:0000259" key="2">
    <source>
        <dbReference type="Pfam" id="PF13843"/>
    </source>
</evidence>
<dbReference type="Pfam" id="PF13842">
    <property type="entry name" value="zf-Tnp_2"/>
    <property type="match status" value="1"/>
</dbReference>
<dbReference type="PANTHER" id="PTHR46599:SF3">
    <property type="entry name" value="PIGGYBAC TRANSPOSABLE ELEMENT-DERIVED PROTEIN 4"/>
    <property type="match status" value="1"/>
</dbReference>
<keyword evidence="3" id="KW-0969">Cilium</keyword>
<dbReference type="EMBL" id="LR785931">
    <property type="protein sequence ID" value="CAB3255292.1"/>
    <property type="molecule type" value="mRNA"/>
</dbReference>
<feature type="domain" description="PiggyBac transposable element-derived protein 4 C-terminal zinc-finger" evidence="1">
    <location>
        <begin position="142"/>
        <end position="192"/>
    </location>
</feature>
<evidence type="ECO:0000259" key="1">
    <source>
        <dbReference type="Pfam" id="PF13842"/>
    </source>
</evidence>
<dbReference type="AlphaFoldDB" id="A0A6F9DFQ7"/>
<sequence length="199" mass="23557">MMALGWQDKRMILMLSTYHNADTELHSRYTMDRREEIQKPVVVCDYTSHMGAVDRADHYCASYSFTRKTLRWWRKLFFWLVELSIVNSFLLFKQIHNTPAARHLQFRDQLILQLVGEVRNTSRRNTSGRTSTSDDSDRLKKITHFIAKAARGHTKICLVCSKRVDKKCTVYYCKTCERKPGLHPGECFERYHTLKNYKL</sequence>
<keyword evidence="3" id="KW-0282">Flagellum</keyword>
<protein>
    <submittedName>
        <fullName evidence="3">Intraflagellar transport protein 140 homolog</fullName>
    </submittedName>
</protein>
<keyword evidence="3" id="KW-0966">Cell projection</keyword>
<dbReference type="InterPro" id="IPR032718">
    <property type="entry name" value="PGBD4_Znf_C"/>
</dbReference>
<reference evidence="3" key="1">
    <citation type="submission" date="2020-04" db="EMBL/GenBank/DDBJ databases">
        <authorList>
            <person name="Neveu A P."/>
        </authorList>
    </citation>
    <scope>NUCLEOTIDE SEQUENCE</scope>
    <source>
        <tissue evidence="3">Whole embryo</tissue>
    </source>
</reference>
<accession>A0A6F9DFQ7</accession>
<proteinExistence type="evidence at transcript level"/>
<dbReference type="InterPro" id="IPR029526">
    <property type="entry name" value="PGBD"/>
</dbReference>
<dbReference type="Pfam" id="PF13843">
    <property type="entry name" value="DDE_Tnp_1_7"/>
    <property type="match status" value="1"/>
</dbReference>
<gene>
    <name evidence="3" type="primary">Ift140-001</name>
</gene>
<evidence type="ECO:0000313" key="3">
    <source>
        <dbReference type="EMBL" id="CAB3255292.1"/>
    </source>
</evidence>